<gene>
    <name evidence="2" type="ORF">H8B04_05580</name>
</gene>
<evidence type="ECO:0008006" key="4">
    <source>
        <dbReference type="Google" id="ProtNLM"/>
    </source>
</evidence>
<name>A0ABR7YCK1_9SPHI</name>
<dbReference type="Proteomes" id="UP000651271">
    <property type="component" value="Unassembled WGS sequence"/>
</dbReference>
<evidence type="ECO:0000313" key="2">
    <source>
        <dbReference type="EMBL" id="MBD1429038.1"/>
    </source>
</evidence>
<protein>
    <recommendedName>
        <fullName evidence="4">Secretion protein</fullName>
    </recommendedName>
</protein>
<evidence type="ECO:0000313" key="3">
    <source>
        <dbReference type="Proteomes" id="UP000651271"/>
    </source>
</evidence>
<accession>A0ABR7YCK1</accession>
<keyword evidence="3" id="KW-1185">Reference proteome</keyword>
<dbReference type="RefSeq" id="WP_190301713.1">
    <property type="nucleotide sequence ID" value="NZ_JACOIJ010000007.1"/>
</dbReference>
<reference evidence="2 3" key="1">
    <citation type="submission" date="2020-08" db="EMBL/GenBank/DDBJ databases">
        <title>Sphingobacterium sp. DN04309 isolated from aquaculture water.</title>
        <authorList>
            <person name="Zhang M."/>
        </authorList>
    </citation>
    <scope>NUCLEOTIDE SEQUENCE [LARGE SCALE GENOMIC DNA]</scope>
    <source>
        <strain evidence="2 3">DN04309</strain>
    </source>
</reference>
<dbReference type="EMBL" id="JACOIJ010000007">
    <property type="protein sequence ID" value="MBD1429038.1"/>
    <property type="molecule type" value="Genomic_DNA"/>
</dbReference>
<organism evidence="2 3">
    <name type="scientific">Sphingobacterium litopenaei</name>
    <dbReference type="NCBI Taxonomy" id="2763500"/>
    <lineage>
        <taxon>Bacteria</taxon>
        <taxon>Pseudomonadati</taxon>
        <taxon>Bacteroidota</taxon>
        <taxon>Sphingobacteriia</taxon>
        <taxon>Sphingobacteriales</taxon>
        <taxon>Sphingobacteriaceae</taxon>
        <taxon>Sphingobacterium</taxon>
    </lineage>
</organism>
<feature type="chain" id="PRO_5046029410" description="Secretion protein" evidence="1">
    <location>
        <begin position="23"/>
        <end position="117"/>
    </location>
</feature>
<evidence type="ECO:0000256" key="1">
    <source>
        <dbReference type="SAM" id="SignalP"/>
    </source>
</evidence>
<feature type="signal peptide" evidence="1">
    <location>
        <begin position="1"/>
        <end position="22"/>
    </location>
</feature>
<comment type="caution">
    <text evidence="2">The sequence shown here is derived from an EMBL/GenBank/DDBJ whole genome shotgun (WGS) entry which is preliminary data.</text>
</comment>
<keyword evidence="1" id="KW-0732">Signal</keyword>
<sequence>MKNLLKTTLLLALLAVSSASYSDDIKILLKPYSYKQKSLVFSTNKAEKVDLSIYNVYDGVLYKESIKSEKPVTKVYNLDSFPEGHYIVKLVRKDKTIEYEVKITRDKALVSAPYVSK</sequence>
<proteinExistence type="predicted"/>